<gene>
    <name evidence="13" type="ORF">EXIGLDRAFT_721773</name>
</gene>
<evidence type="ECO:0000313" key="14">
    <source>
        <dbReference type="Proteomes" id="UP000077266"/>
    </source>
</evidence>
<dbReference type="STRING" id="1314781.A0A165QG44"/>
<dbReference type="InterPro" id="IPR003439">
    <property type="entry name" value="ABC_transporter-like_ATP-bd"/>
</dbReference>
<evidence type="ECO:0000259" key="11">
    <source>
        <dbReference type="PROSITE" id="PS50893"/>
    </source>
</evidence>
<dbReference type="FunFam" id="1.20.1560.10:FF:000013">
    <property type="entry name" value="ABC transporter C family member 2"/>
    <property type="match status" value="1"/>
</dbReference>
<dbReference type="CDD" id="cd03244">
    <property type="entry name" value="ABCC_MRP_domain2"/>
    <property type="match status" value="1"/>
</dbReference>
<name>A0A165QG44_EXIGL</name>
<feature type="transmembrane region" description="Helical" evidence="10">
    <location>
        <begin position="113"/>
        <end position="136"/>
    </location>
</feature>
<evidence type="ECO:0000256" key="3">
    <source>
        <dbReference type="ARBA" id="ARBA00022692"/>
    </source>
</evidence>
<keyword evidence="3 10" id="KW-0812">Transmembrane</keyword>
<keyword evidence="14" id="KW-1185">Reference proteome</keyword>
<evidence type="ECO:0000313" key="13">
    <source>
        <dbReference type="EMBL" id="KZW03562.1"/>
    </source>
</evidence>
<feature type="region of interest" description="Disordered" evidence="9">
    <location>
        <begin position="1030"/>
        <end position="1065"/>
    </location>
</feature>
<keyword evidence="6" id="KW-0067">ATP-binding</keyword>
<dbReference type="FunFam" id="3.40.50.300:FF:000565">
    <property type="entry name" value="ABC bile acid transporter"/>
    <property type="match status" value="1"/>
</dbReference>
<protein>
    <recommendedName>
        <fullName evidence="15">P-loop containing nucleoside triphosphate hydrolase protein</fullName>
    </recommendedName>
</protein>
<feature type="transmembrane region" description="Helical" evidence="10">
    <location>
        <begin position="622"/>
        <end position="649"/>
    </location>
</feature>
<dbReference type="PANTHER" id="PTHR24223">
    <property type="entry name" value="ATP-BINDING CASSETTE SUB-FAMILY C"/>
    <property type="match status" value="1"/>
</dbReference>
<feature type="transmembrane region" description="Helical" evidence="10">
    <location>
        <begin position="1336"/>
        <end position="1354"/>
    </location>
</feature>
<feature type="domain" description="ABC transmembrane type-1" evidence="12">
    <location>
        <begin position="499"/>
        <end position="685"/>
    </location>
</feature>
<evidence type="ECO:0000256" key="9">
    <source>
        <dbReference type="SAM" id="MobiDB-lite"/>
    </source>
</evidence>
<feature type="transmembrane region" description="Helical" evidence="10">
    <location>
        <begin position="1085"/>
        <end position="1106"/>
    </location>
</feature>
<dbReference type="Gene3D" id="1.20.1560.10">
    <property type="entry name" value="ABC transporter type 1, transmembrane domain"/>
    <property type="match status" value="2"/>
</dbReference>
<dbReference type="EMBL" id="KV425883">
    <property type="protein sequence ID" value="KZW03562.1"/>
    <property type="molecule type" value="Genomic_DNA"/>
</dbReference>
<dbReference type="PROSITE" id="PS50929">
    <property type="entry name" value="ABC_TM1F"/>
    <property type="match status" value="2"/>
</dbReference>
<dbReference type="CDD" id="cd18604">
    <property type="entry name" value="ABC_6TM_VMR1_D2_like"/>
    <property type="match status" value="1"/>
</dbReference>
<evidence type="ECO:0000256" key="2">
    <source>
        <dbReference type="ARBA" id="ARBA00022448"/>
    </source>
</evidence>
<dbReference type="PROSITE" id="PS00211">
    <property type="entry name" value="ABC_TRANSPORTER_1"/>
    <property type="match status" value="1"/>
</dbReference>
<keyword evidence="8 10" id="KW-0472">Membrane</keyword>
<feature type="compositionally biased region" description="Polar residues" evidence="9">
    <location>
        <begin position="1550"/>
        <end position="1563"/>
    </location>
</feature>
<feature type="compositionally biased region" description="Low complexity" evidence="9">
    <location>
        <begin position="785"/>
        <end position="805"/>
    </location>
</feature>
<feature type="transmembrane region" description="Helical" evidence="10">
    <location>
        <begin position="148"/>
        <end position="167"/>
    </location>
</feature>
<dbReference type="PANTHER" id="PTHR24223:SF415">
    <property type="entry name" value="FI20190P1"/>
    <property type="match status" value="1"/>
</dbReference>
<feature type="region of interest" description="Disordered" evidence="9">
    <location>
        <begin position="1542"/>
        <end position="1567"/>
    </location>
</feature>
<sequence length="1702" mass="187084">MGLVNCEPGDLACTMNAAFGLFVPVAAVASGFVGVALSKTKLFSHDGVLGVFITREDEEEDELLDNDDDKPQAKPADDDAEPSRHQDADVDEATPLLANGTQKKTTTKTDGRSAASIVLVLVALVELCTRFAFYIRAGVSGDAKWADAPSIITLLVWAYATILPLVSPPQTPPYTILLIYTSTLLASIVDLYISLVDPEVANLGPWRWSLFLQLAHPGLCLLAVLVILQMPMRVTRTEPTKNAEGLHPALDDWSTLGQWATFSWLSPLIALGTKTALEEPDVWQLARNLRSRLLLRNFERVAPGRSLMIRLFAANGRDLLVTGLLTLGSTCLQLAQPVLLSKILIAMEDSERESSDPLGFHHLVALVMNPVPALHIVASDLGLGSSDDAVVAAAAAGRNGRQTAYLWTALAFLAMLSKAELDLQGFYMGRRTTLRAKSETIASIYQKALKRIDTSGAVGVNAKAAPKGDAKDKDAKKDGKKEEKKEEAKVQTAGSADLGKITSLVSTDANRIGFFMNFYTQIIQTPLSIFLAASFLYRLMGWSAFAGYAALIIATPANHFLMKMQYKAVMQVMEMRDRRMRSMNEVIQAIKFIKFSAWETRWGDRVLTHRDRELKQVMKLKIIMFFINFVWDVVPIIVACVSLTTFTWVAGRELSVSIAFPALLTFQILTDELTSLPLVANLLQRMYASVVRIGDFLEEEEVPVWVSALLHEEGPAADAQVFDERIGCEGATFVWNTTAVKPEKLLAEELKKKAEEDKQANRRSWVQLLTLRKKPAARPSILPDTASGTTAATSTAVEGGSASATPSTPKQEFALRDLSVVFPRSKMSLIYGPTGSGKSSLLSAILGEMKCVEGRVYLPKFPTRIDPESGMKESISFCAQQPWLEHATIRENILFGTPYDKQRYESVLSACALLPDLKILEDGDKTEIGEKGISLSGGQKARVALARAIYAYSKTVILDDVLSAVDTHTASVLIKRCFLGPLMKGRTLILITHHVDSVIQHCSYVARMNNGIIEAQGTPQELLAQGELTPEQVGQGSGVKDEDFEPEAEEAESAEGAGKTDEDKAAKKLVDKETKASGAVKRKIYLTYLKAAGYWIVAVLFLTILLQRGSDLAQKLWVKSWSESYESATPRRTPPFGFPTPTQNPLPYVAVYVSIQAFNALTSIASQIPNIWSSLRASRKLYTSMLDSVLRSPSRWFDKTPAGRILNRFAKDIDTVDTGLSFYVQMVGDQLISFTISIGFIAYGVPPFLIAAIFLGYLHYYVANGYIKTSRDLNRLESTLRSPIISAFGELLVGVATVRAFGDEKRFMRALFTRLDKCQAAFYYTWMTNFWLRFRFGILGSLTFLFTAMLALSIGLTPGLAAIVITQAQGVLGTIYWGMRAYVEAEQAFNGIERISEYIELPPEPPRIAEKRPPQNWPTEQGGIEFDDVVIKYAPDLDPVLKNLSFKITAKEKIGLVGRTGSGKSTMALSLFRFVDPTQGKIAIDDVDITSIGVEDLRSRLTLIPQDAVLFKGTIRENLDPFNEYTDEQCLEVLRSVQLPVDEPEESAVPSPNATIASGSSTPRPDAGSKIIVKLESQVSEGGNNWSAGQRQLIAMARALLRKTRITVLDESTASVDFETDKKIQNTIRDGFKESIMIIIAHRLHTIIECDRILVLDAGQVVEFDTPASLIDKEGGVFRSMCEKSDSFDALSAAAHKKASES</sequence>
<feature type="transmembrane region" description="Helical" evidence="10">
    <location>
        <begin position="174"/>
        <end position="196"/>
    </location>
</feature>
<accession>A0A165QG44</accession>
<feature type="region of interest" description="Disordered" evidence="9">
    <location>
        <begin position="462"/>
        <end position="491"/>
    </location>
</feature>
<feature type="transmembrane region" description="Helical" evidence="10">
    <location>
        <begin position="518"/>
        <end position="536"/>
    </location>
</feature>
<evidence type="ECO:0008006" key="15">
    <source>
        <dbReference type="Google" id="ProtNLM"/>
    </source>
</evidence>
<dbReference type="SUPFAM" id="SSF90123">
    <property type="entry name" value="ABC transporter transmembrane region"/>
    <property type="match status" value="2"/>
</dbReference>
<feature type="transmembrane region" description="Helical" evidence="10">
    <location>
        <begin position="1280"/>
        <end position="1301"/>
    </location>
</feature>
<feature type="domain" description="ABC transporter" evidence="11">
    <location>
        <begin position="797"/>
        <end position="1035"/>
    </location>
</feature>
<dbReference type="SUPFAM" id="SSF52540">
    <property type="entry name" value="P-loop containing nucleoside triphosphate hydrolases"/>
    <property type="match status" value="2"/>
</dbReference>
<dbReference type="InterPro" id="IPR011527">
    <property type="entry name" value="ABC1_TM_dom"/>
</dbReference>
<evidence type="ECO:0000256" key="6">
    <source>
        <dbReference type="ARBA" id="ARBA00022840"/>
    </source>
</evidence>
<feature type="compositionally biased region" description="Acidic residues" evidence="9">
    <location>
        <begin position="59"/>
        <end position="68"/>
    </location>
</feature>
<dbReference type="Pfam" id="PF00005">
    <property type="entry name" value="ABC_tran"/>
    <property type="match status" value="2"/>
</dbReference>
<proteinExistence type="predicted"/>
<evidence type="ECO:0000256" key="10">
    <source>
        <dbReference type="SAM" id="Phobius"/>
    </source>
</evidence>
<keyword evidence="2" id="KW-0813">Transport</keyword>
<dbReference type="OrthoDB" id="6500128at2759"/>
<keyword evidence="5" id="KW-0547">Nucleotide-binding</keyword>
<dbReference type="PROSITE" id="PS50893">
    <property type="entry name" value="ABC_TRANSPORTER_2"/>
    <property type="match status" value="2"/>
</dbReference>
<dbReference type="GO" id="GO:0140359">
    <property type="term" value="F:ABC-type transporter activity"/>
    <property type="evidence" value="ECO:0007669"/>
    <property type="project" value="InterPro"/>
</dbReference>
<dbReference type="CDD" id="cd18596">
    <property type="entry name" value="ABC_6TM_VMR1_D1_like"/>
    <property type="match status" value="1"/>
</dbReference>
<feature type="transmembrane region" description="Helical" evidence="10">
    <location>
        <begin position="17"/>
        <end position="37"/>
    </location>
</feature>
<dbReference type="CDD" id="cd03250">
    <property type="entry name" value="ABCC_MRP_domain1"/>
    <property type="match status" value="1"/>
</dbReference>
<evidence type="ECO:0000256" key="4">
    <source>
        <dbReference type="ARBA" id="ARBA00022737"/>
    </source>
</evidence>
<reference evidence="13 14" key="1">
    <citation type="journal article" date="2016" name="Mol. Biol. Evol.">
        <title>Comparative Genomics of Early-Diverging Mushroom-Forming Fungi Provides Insights into the Origins of Lignocellulose Decay Capabilities.</title>
        <authorList>
            <person name="Nagy L.G."/>
            <person name="Riley R."/>
            <person name="Tritt A."/>
            <person name="Adam C."/>
            <person name="Daum C."/>
            <person name="Floudas D."/>
            <person name="Sun H."/>
            <person name="Yadav J.S."/>
            <person name="Pangilinan J."/>
            <person name="Larsson K.H."/>
            <person name="Matsuura K."/>
            <person name="Barry K."/>
            <person name="Labutti K."/>
            <person name="Kuo R."/>
            <person name="Ohm R.A."/>
            <person name="Bhattacharya S.S."/>
            <person name="Shirouzu T."/>
            <person name="Yoshinaga Y."/>
            <person name="Martin F.M."/>
            <person name="Grigoriev I.V."/>
            <person name="Hibbett D.S."/>
        </authorList>
    </citation>
    <scope>NUCLEOTIDE SEQUENCE [LARGE SCALE GENOMIC DNA]</scope>
    <source>
        <strain evidence="13 14">HHB12029</strain>
    </source>
</reference>
<evidence type="ECO:0000256" key="7">
    <source>
        <dbReference type="ARBA" id="ARBA00022989"/>
    </source>
</evidence>
<evidence type="ECO:0000256" key="5">
    <source>
        <dbReference type="ARBA" id="ARBA00022741"/>
    </source>
</evidence>
<evidence type="ECO:0000259" key="12">
    <source>
        <dbReference type="PROSITE" id="PS50929"/>
    </source>
</evidence>
<keyword evidence="7 10" id="KW-1133">Transmembrane helix</keyword>
<feature type="region of interest" description="Disordered" evidence="9">
    <location>
        <begin position="779"/>
        <end position="809"/>
    </location>
</feature>
<keyword evidence="4" id="KW-0677">Repeat</keyword>
<feature type="compositionally biased region" description="Basic and acidic residues" evidence="9">
    <location>
        <begin position="466"/>
        <end position="489"/>
    </location>
</feature>
<feature type="region of interest" description="Disordered" evidence="9">
    <location>
        <begin position="59"/>
        <end position="107"/>
    </location>
</feature>
<dbReference type="Proteomes" id="UP000077266">
    <property type="component" value="Unassembled WGS sequence"/>
</dbReference>
<evidence type="ECO:0000256" key="8">
    <source>
        <dbReference type="ARBA" id="ARBA00023136"/>
    </source>
</evidence>
<dbReference type="SMART" id="SM00382">
    <property type="entry name" value="AAA"/>
    <property type="match status" value="2"/>
</dbReference>
<dbReference type="InterPro" id="IPR027417">
    <property type="entry name" value="P-loop_NTPase"/>
</dbReference>
<dbReference type="GO" id="GO:0016020">
    <property type="term" value="C:membrane"/>
    <property type="evidence" value="ECO:0007669"/>
    <property type="project" value="UniProtKB-SubCell"/>
</dbReference>
<dbReference type="Gene3D" id="3.40.50.300">
    <property type="entry name" value="P-loop containing nucleotide triphosphate hydrolases"/>
    <property type="match status" value="2"/>
</dbReference>
<feature type="compositionally biased region" description="Acidic residues" evidence="9">
    <location>
        <begin position="1042"/>
        <end position="1053"/>
    </location>
</feature>
<feature type="transmembrane region" description="Helical" evidence="10">
    <location>
        <begin position="542"/>
        <end position="561"/>
    </location>
</feature>
<dbReference type="Pfam" id="PF00664">
    <property type="entry name" value="ABC_membrane"/>
    <property type="match status" value="2"/>
</dbReference>
<dbReference type="InterPro" id="IPR036640">
    <property type="entry name" value="ABC1_TM_sf"/>
</dbReference>
<feature type="transmembrane region" description="Helical" evidence="10">
    <location>
        <begin position="1231"/>
        <end position="1260"/>
    </location>
</feature>
<dbReference type="GO" id="GO:0005524">
    <property type="term" value="F:ATP binding"/>
    <property type="evidence" value="ECO:0007669"/>
    <property type="project" value="UniProtKB-KW"/>
</dbReference>
<organism evidence="13 14">
    <name type="scientific">Exidia glandulosa HHB12029</name>
    <dbReference type="NCBI Taxonomy" id="1314781"/>
    <lineage>
        <taxon>Eukaryota</taxon>
        <taxon>Fungi</taxon>
        <taxon>Dikarya</taxon>
        <taxon>Basidiomycota</taxon>
        <taxon>Agaricomycotina</taxon>
        <taxon>Agaricomycetes</taxon>
        <taxon>Auriculariales</taxon>
        <taxon>Exidiaceae</taxon>
        <taxon>Exidia</taxon>
    </lineage>
</organism>
<comment type="subcellular location">
    <subcellularLocation>
        <location evidence="1">Membrane</location>
        <topology evidence="1">Multi-pass membrane protein</topology>
    </subcellularLocation>
</comment>
<feature type="domain" description="ABC transmembrane type-1" evidence="12">
    <location>
        <begin position="1136"/>
        <end position="1387"/>
    </location>
</feature>
<dbReference type="InterPro" id="IPR003593">
    <property type="entry name" value="AAA+_ATPase"/>
</dbReference>
<feature type="transmembrane region" description="Helical" evidence="10">
    <location>
        <begin position="208"/>
        <end position="228"/>
    </location>
</feature>
<feature type="compositionally biased region" description="Basic and acidic residues" evidence="9">
    <location>
        <begin position="69"/>
        <end position="88"/>
    </location>
</feature>
<dbReference type="InterPro" id="IPR050173">
    <property type="entry name" value="ABC_transporter_C-like"/>
</dbReference>
<feature type="domain" description="ABC transporter" evidence="11">
    <location>
        <begin position="1424"/>
        <end position="1683"/>
    </location>
</feature>
<dbReference type="GO" id="GO:0016887">
    <property type="term" value="F:ATP hydrolysis activity"/>
    <property type="evidence" value="ECO:0007669"/>
    <property type="project" value="InterPro"/>
</dbReference>
<evidence type="ECO:0000256" key="1">
    <source>
        <dbReference type="ARBA" id="ARBA00004141"/>
    </source>
</evidence>
<dbReference type="InterPro" id="IPR017871">
    <property type="entry name" value="ABC_transporter-like_CS"/>
</dbReference>
<dbReference type="InParanoid" id="A0A165QG44"/>